<dbReference type="Pfam" id="PF07730">
    <property type="entry name" value="HisKA_3"/>
    <property type="match status" value="1"/>
</dbReference>
<evidence type="ECO:0000256" key="3">
    <source>
        <dbReference type="ARBA" id="ARBA00022553"/>
    </source>
</evidence>
<dbReference type="InterPro" id="IPR050482">
    <property type="entry name" value="Sensor_HK_TwoCompSys"/>
</dbReference>
<keyword evidence="9" id="KW-0175">Coiled coil</keyword>
<accession>A0ABP9J3P5</accession>
<evidence type="ECO:0000256" key="5">
    <source>
        <dbReference type="ARBA" id="ARBA00022741"/>
    </source>
</evidence>
<dbReference type="Pfam" id="PF02518">
    <property type="entry name" value="HATPase_c"/>
    <property type="match status" value="1"/>
</dbReference>
<feature type="transmembrane region" description="Helical" evidence="10">
    <location>
        <begin position="20"/>
        <end position="44"/>
    </location>
</feature>
<evidence type="ECO:0000256" key="1">
    <source>
        <dbReference type="ARBA" id="ARBA00000085"/>
    </source>
</evidence>
<keyword evidence="10" id="KW-1133">Transmembrane helix</keyword>
<comment type="caution">
    <text evidence="12">The sequence shown here is derived from an EMBL/GenBank/DDBJ whole genome shotgun (WGS) entry which is preliminary data.</text>
</comment>
<dbReference type="EMBL" id="BAABIW010000006">
    <property type="protein sequence ID" value="GAA5019727.1"/>
    <property type="molecule type" value="Genomic_DNA"/>
</dbReference>
<dbReference type="InterPro" id="IPR005467">
    <property type="entry name" value="His_kinase_dom"/>
</dbReference>
<evidence type="ECO:0000313" key="13">
    <source>
        <dbReference type="Proteomes" id="UP001500427"/>
    </source>
</evidence>
<dbReference type="Gene3D" id="3.30.565.10">
    <property type="entry name" value="Histidine kinase-like ATPase, C-terminal domain"/>
    <property type="match status" value="1"/>
</dbReference>
<dbReference type="Gene3D" id="1.20.5.1930">
    <property type="match status" value="1"/>
</dbReference>
<dbReference type="EC" id="2.7.13.3" evidence="2"/>
<dbReference type="PANTHER" id="PTHR24421">
    <property type="entry name" value="NITRATE/NITRITE SENSOR PROTEIN NARX-RELATED"/>
    <property type="match status" value="1"/>
</dbReference>
<keyword evidence="6 12" id="KW-0418">Kinase</keyword>
<dbReference type="InterPro" id="IPR011712">
    <property type="entry name" value="Sig_transdc_His_kin_sub3_dim/P"/>
</dbReference>
<evidence type="ECO:0000256" key="7">
    <source>
        <dbReference type="ARBA" id="ARBA00022840"/>
    </source>
</evidence>
<gene>
    <name evidence="12" type="ORF">GCM10023258_07600</name>
</gene>
<dbReference type="GO" id="GO:0016301">
    <property type="term" value="F:kinase activity"/>
    <property type="evidence" value="ECO:0007669"/>
    <property type="project" value="UniProtKB-KW"/>
</dbReference>
<dbReference type="InterPro" id="IPR003594">
    <property type="entry name" value="HATPase_dom"/>
</dbReference>
<keyword evidence="3" id="KW-0597">Phosphoprotein</keyword>
<dbReference type="Pfam" id="PF23539">
    <property type="entry name" value="DUF7134"/>
    <property type="match status" value="1"/>
</dbReference>
<dbReference type="InterPro" id="IPR036890">
    <property type="entry name" value="HATPase_C_sf"/>
</dbReference>
<feature type="coiled-coil region" evidence="9">
    <location>
        <begin position="155"/>
        <end position="189"/>
    </location>
</feature>
<dbReference type="PROSITE" id="PS50109">
    <property type="entry name" value="HIS_KIN"/>
    <property type="match status" value="1"/>
</dbReference>
<evidence type="ECO:0000256" key="9">
    <source>
        <dbReference type="SAM" id="Coils"/>
    </source>
</evidence>
<evidence type="ECO:0000256" key="6">
    <source>
        <dbReference type="ARBA" id="ARBA00022777"/>
    </source>
</evidence>
<keyword evidence="5" id="KW-0547">Nucleotide-binding</keyword>
<evidence type="ECO:0000256" key="10">
    <source>
        <dbReference type="SAM" id="Phobius"/>
    </source>
</evidence>
<keyword evidence="10" id="KW-0472">Membrane</keyword>
<protein>
    <recommendedName>
        <fullName evidence="2">histidine kinase</fullName>
        <ecNumber evidence="2">2.7.13.3</ecNumber>
    </recommendedName>
</protein>
<feature type="transmembrane region" description="Helical" evidence="10">
    <location>
        <begin position="134"/>
        <end position="152"/>
    </location>
</feature>
<dbReference type="PANTHER" id="PTHR24421:SF10">
    <property type="entry name" value="NITRATE_NITRITE SENSOR PROTEIN NARQ"/>
    <property type="match status" value="1"/>
</dbReference>
<keyword evidence="7" id="KW-0067">ATP-binding</keyword>
<comment type="catalytic activity">
    <reaction evidence="1">
        <text>ATP + protein L-histidine = ADP + protein N-phospho-L-histidine.</text>
        <dbReference type="EC" id="2.7.13.3"/>
    </reaction>
</comment>
<dbReference type="CDD" id="cd16917">
    <property type="entry name" value="HATPase_UhpB-NarQ-NarX-like"/>
    <property type="match status" value="1"/>
</dbReference>
<dbReference type="Proteomes" id="UP001500427">
    <property type="component" value="Unassembled WGS sequence"/>
</dbReference>
<dbReference type="RefSeq" id="WP_345506103.1">
    <property type="nucleotide sequence ID" value="NZ_BAABIW010000006.1"/>
</dbReference>
<evidence type="ECO:0000256" key="4">
    <source>
        <dbReference type="ARBA" id="ARBA00022679"/>
    </source>
</evidence>
<proteinExistence type="predicted"/>
<evidence type="ECO:0000259" key="11">
    <source>
        <dbReference type="PROSITE" id="PS50109"/>
    </source>
</evidence>
<keyword evidence="10" id="KW-0812">Transmembrane</keyword>
<name>A0ABP9J3P5_9MICO</name>
<evidence type="ECO:0000256" key="8">
    <source>
        <dbReference type="ARBA" id="ARBA00023012"/>
    </source>
</evidence>
<dbReference type="InterPro" id="IPR055558">
    <property type="entry name" value="DUF7134"/>
</dbReference>
<reference evidence="13" key="1">
    <citation type="journal article" date="2019" name="Int. J. Syst. Evol. Microbiol.">
        <title>The Global Catalogue of Microorganisms (GCM) 10K type strain sequencing project: providing services to taxonomists for standard genome sequencing and annotation.</title>
        <authorList>
            <consortium name="The Broad Institute Genomics Platform"/>
            <consortium name="The Broad Institute Genome Sequencing Center for Infectious Disease"/>
            <person name="Wu L."/>
            <person name="Ma J."/>
        </authorList>
    </citation>
    <scope>NUCLEOTIDE SEQUENCE [LARGE SCALE GENOMIC DNA]</scope>
    <source>
        <strain evidence="13">JCM 17687</strain>
    </source>
</reference>
<evidence type="ECO:0000313" key="12">
    <source>
        <dbReference type="EMBL" id="GAA5019727.1"/>
    </source>
</evidence>
<keyword evidence="8" id="KW-0902">Two-component regulatory system</keyword>
<sequence>MNEGRVYEWLQRRPLLFDVPLAVALALLGLVLLGEAHSWGWAIVGASSLALIWRRSHPAAAFAVVSLALALRVVPTSNLLPGDMAFLVALYSLAAYDRRRGVRLAGLGVAALGSAIAGVRFTATAGRMPGAAEFVFTFLACAAASVAAWALGDLKRARLQRLADLQDRAERMEREREQALLLAAQQERAAIAREMHDVVAHALSVIVVQADGAAYAATRRPEGALARSVGALETIGATARDALGETRRLVGVLRDPDSGLELAPTGGVTQLDDLVAGVRAAGVPVTLTVRGAERARPVGLDLAAYRVVQESLTNVIKHAGAGASARVDVEQDERRLRILVRDDGIGVRSVDDGRGHGLAGMRERVAVHGGTLTAGPGAGGGYEVLATMPAPFTAERAPTAPTAPTQGEP</sequence>
<dbReference type="SMART" id="SM00387">
    <property type="entry name" value="HATPase_c"/>
    <property type="match status" value="1"/>
</dbReference>
<feature type="domain" description="Histidine kinase" evidence="11">
    <location>
        <begin position="306"/>
        <end position="392"/>
    </location>
</feature>
<evidence type="ECO:0000256" key="2">
    <source>
        <dbReference type="ARBA" id="ARBA00012438"/>
    </source>
</evidence>
<keyword evidence="13" id="KW-1185">Reference proteome</keyword>
<keyword evidence="4" id="KW-0808">Transferase</keyword>
<dbReference type="SUPFAM" id="SSF55874">
    <property type="entry name" value="ATPase domain of HSP90 chaperone/DNA topoisomerase II/histidine kinase"/>
    <property type="match status" value="1"/>
</dbReference>
<organism evidence="12 13">
    <name type="scientific">Terrabacter aeriphilus</name>
    <dbReference type="NCBI Taxonomy" id="515662"/>
    <lineage>
        <taxon>Bacteria</taxon>
        <taxon>Bacillati</taxon>
        <taxon>Actinomycetota</taxon>
        <taxon>Actinomycetes</taxon>
        <taxon>Micrococcales</taxon>
        <taxon>Intrasporangiaceae</taxon>
        <taxon>Terrabacter</taxon>
    </lineage>
</organism>
<feature type="transmembrane region" description="Helical" evidence="10">
    <location>
        <begin position="104"/>
        <end position="122"/>
    </location>
</feature>
<feature type="transmembrane region" description="Helical" evidence="10">
    <location>
        <begin position="56"/>
        <end position="74"/>
    </location>
</feature>